<feature type="compositionally biased region" description="Basic residues" evidence="1">
    <location>
        <begin position="1"/>
        <end position="12"/>
    </location>
</feature>
<gene>
    <name evidence="2" type="ORF">AN484_07095</name>
</gene>
<reference evidence="2 3" key="1">
    <citation type="submission" date="2015-09" db="EMBL/GenBank/DDBJ databases">
        <title>Aphanizomenon flos-aquae WA102.</title>
        <authorList>
            <person name="Driscoll C."/>
        </authorList>
    </citation>
    <scope>NUCLEOTIDE SEQUENCE [LARGE SCALE GENOMIC DNA]</scope>
    <source>
        <strain evidence="2">WA102</strain>
    </source>
</reference>
<comment type="caution">
    <text evidence="2">The sequence shown here is derived from an EMBL/GenBank/DDBJ whole genome shotgun (WGS) entry which is preliminary data.</text>
</comment>
<feature type="region of interest" description="Disordered" evidence="1">
    <location>
        <begin position="1"/>
        <end position="20"/>
    </location>
</feature>
<dbReference type="EMBL" id="LJOW01000022">
    <property type="protein sequence ID" value="OBQ44440.1"/>
    <property type="molecule type" value="Genomic_DNA"/>
</dbReference>
<accession>A0A1B7X564</accession>
<name>A0A1B7X564_APHFL</name>
<evidence type="ECO:0000313" key="3">
    <source>
        <dbReference type="Proteomes" id="UP000092093"/>
    </source>
</evidence>
<organism evidence="2 3">
    <name type="scientific">Aphanizomenon flos-aquae WA102</name>
    <dbReference type="NCBI Taxonomy" id="1710896"/>
    <lineage>
        <taxon>Bacteria</taxon>
        <taxon>Bacillati</taxon>
        <taxon>Cyanobacteriota</taxon>
        <taxon>Cyanophyceae</taxon>
        <taxon>Nostocales</taxon>
        <taxon>Aphanizomenonaceae</taxon>
        <taxon>Aphanizomenon</taxon>
    </lineage>
</organism>
<dbReference type="Proteomes" id="UP000092093">
    <property type="component" value="Unassembled WGS sequence"/>
</dbReference>
<evidence type="ECO:0000313" key="2">
    <source>
        <dbReference type="EMBL" id="OBQ44440.1"/>
    </source>
</evidence>
<evidence type="ECO:0000256" key="1">
    <source>
        <dbReference type="SAM" id="MobiDB-lite"/>
    </source>
</evidence>
<proteinExistence type="predicted"/>
<sequence>MSKTRKKPRKGSTKATGRDYTYDKKYQKKKAKYRAELNAYNRAKGTYGNGDGLDASHKNGVISGFEPAAVNRARKTK</sequence>
<dbReference type="AlphaFoldDB" id="A0A1B7X564"/>
<protein>
    <submittedName>
        <fullName evidence="2">Uncharacterized protein</fullName>
    </submittedName>
</protein>